<feature type="compositionally biased region" description="Basic residues" evidence="4">
    <location>
        <begin position="1"/>
        <end position="11"/>
    </location>
</feature>
<dbReference type="InterPro" id="IPR001648">
    <property type="entry name" value="Ribosomal_bS18"/>
</dbReference>
<dbReference type="EMBL" id="UINC01020247">
    <property type="protein sequence ID" value="SVA85195.1"/>
    <property type="molecule type" value="Genomic_DNA"/>
</dbReference>
<evidence type="ECO:0000313" key="5">
    <source>
        <dbReference type="EMBL" id="SVA85195.1"/>
    </source>
</evidence>
<dbReference type="InterPro" id="IPR036870">
    <property type="entry name" value="Ribosomal_bS18_sf"/>
</dbReference>
<feature type="non-terminal residue" evidence="5">
    <location>
        <position position="130"/>
    </location>
</feature>
<accession>A0A381Z7D7</accession>
<evidence type="ECO:0000256" key="1">
    <source>
        <dbReference type="ARBA" id="ARBA00005589"/>
    </source>
</evidence>
<dbReference type="GO" id="GO:0003735">
    <property type="term" value="F:structural constituent of ribosome"/>
    <property type="evidence" value="ECO:0007669"/>
    <property type="project" value="InterPro"/>
</dbReference>
<dbReference type="Gene3D" id="4.10.640.10">
    <property type="entry name" value="Ribosomal protein S18"/>
    <property type="match status" value="1"/>
</dbReference>
<proteinExistence type="inferred from homology"/>
<name>A0A381Z7D7_9ZZZZ</name>
<feature type="compositionally biased region" description="Basic and acidic residues" evidence="4">
    <location>
        <begin position="63"/>
        <end position="76"/>
    </location>
</feature>
<evidence type="ECO:0000256" key="4">
    <source>
        <dbReference type="SAM" id="MobiDB-lite"/>
    </source>
</evidence>
<dbReference type="HAMAP" id="MF_00270">
    <property type="entry name" value="Ribosomal_bS18"/>
    <property type="match status" value="1"/>
</dbReference>
<dbReference type="PANTHER" id="PTHR13479:SF40">
    <property type="entry name" value="SMALL RIBOSOMAL SUBUNIT PROTEIN BS18M"/>
    <property type="match status" value="1"/>
</dbReference>
<keyword evidence="2" id="KW-0689">Ribosomal protein</keyword>
<dbReference type="SUPFAM" id="SSF46911">
    <property type="entry name" value="Ribosomal protein S18"/>
    <property type="match status" value="1"/>
</dbReference>
<gene>
    <name evidence="5" type="ORF">METZ01_LOCUS138049</name>
</gene>
<evidence type="ECO:0000256" key="2">
    <source>
        <dbReference type="ARBA" id="ARBA00022980"/>
    </source>
</evidence>
<keyword evidence="3" id="KW-0687">Ribonucleoprotein</keyword>
<evidence type="ECO:0008006" key="6">
    <source>
        <dbReference type="Google" id="ProtNLM"/>
    </source>
</evidence>
<sequence>MARRMPPRRNKSRDGARRGKKKVSPLTIAKVDFVDYKDTDMLRKFVSERAKLKTRQNTGNNEKQQREVARAVKNAREMALIPYTNRVTTQRRERRSDDRSARADGPPPRPTAPPPGSGDEATTEELEAAE</sequence>
<dbReference type="Pfam" id="PF01084">
    <property type="entry name" value="Ribosomal_S18"/>
    <property type="match status" value="1"/>
</dbReference>
<dbReference type="GO" id="GO:0022627">
    <property type="term" value="C:cytosolic small ribosomal subunit"/>
    <property type="evidence" value="ECO:0007669"/>
    <property type="project" value="TreeGrafter"/>
</dbReference>
<dbReference type="GO" id="GO:0006412">
    <property type="term" value="P:translation"/>
    <property type="evidence" value="ECO:0007669"/>
    <property type="project" value="InterPro"/>
</dbReference>
<feature type="compositionally biased region" description="Basic and acidic residues" evidence="4">
    <location>
        <begin position="90"/>
        <end position="102"/>
    </location>
</feature>
<comment type="similarity">
    <text evidence="1">Belongs to the bacterial ribosomal protein bS18 family.</text>
</comment>
<dbReference type="AlphaFoldDB" id="A0A381Z7D7"/>
<feature type="region of interest" description="Disordered" evidence="4">
    <location>
        <begin position="1"/>
        <end position="25"/>
    </location>
</feature>
<dbReference type="GO" id="GO:0070181">
    <property type="term" value="F:small ribosomal subunit rRNA binding"/>
    <property type="evidence" value="ECO:0007669"/>
    <property type="project" value="TreeGrafter"/>
</dbReference>
<evidence type="ECO:0000256" key="3">
    <source>
        <dbReference type="ARBA" id="ARBA00023274"/>
    </source>
</evidence>
<feature type="compositionally biased region" description="Pro residues" evidence="4">
    <location>
        <begin position="105"/>
        <end position="116"/>
    </location>
</feature>
<feature type="region of interest" description="Disordered" evidence="4">
    <location>
        <begin position="52"/>
        <end position="130"/>
    </location>
</feature>
<protein>
    <recommendedName>
        <fullName evidence="6">30S ribosomal protein S18</fullName>
    </recommendedName>
</protein>
<organism evidence="5">
    <name type="scientific">marine metagenome</name>
    <dbReference type="NCBI Taxonomy" id="408172"/>
    <lineage>
        <taxon>unclassified sequences</taxon>
        <taxon>metagenomes</taxon>
        <taxon>ecological metagenomes</taxon>
    </lineage>
</organism>
<dbReference type="PRINTS" id="PR00974">
    <property type="entry name" value="RIBOSOMALS18"/>
</dbReference>
<reference evidence="5" key="1">
    <citation type="submission" date="2018-05" db="EMBL/GenBank/DDBJ databases">
        <authorList>
            <person name="Lanie J.A."/>
            <person name="Ng W.-L."/>
            <person name="Kazmierczak K.M."/>
            <person name="Andrzejewski T.M."/>
            <person name="Davidsen T.M."/>
            <person name="Wayne K.J."/>
            <person name="Tettelin H."/>
            <person name="Glass J.I."/>
            <person name="Rusch D."/>
            <person name="Podicherti R."/>
            <person name="Tsui H.-C.T."/>
            <person name="Winkler M.E."/>
        </authorList>
    </citation>
    <scope>NUCLEOTIDE SEQUENCE</scope>
</reference>
<feature type="compositionally biased region" description="Acidic residues" evidence="4">
    <location>
        <begin position="121"/>
        <end position="130"/>
    </location>
</feature>
<dbReference type="PANTHER" id="PTHR13479">
    <property type="entry name" value="30S RIBOSOMAL PROTEIN S18"/>
    <property type="match status" value="1"/>
</dbReference>
<dbReference type="NCBIfam" id="TIGR00165">
    <property type="entry name" value="S18"/>
    <property type="match status" value="1"/>
</dbReference>